<protein>
    <submittedName>
        <fullName evidence="2">Uncharacterized protein</fullName>
    </submittedName>
</protein>
<dbReference type="OMA" id="WWRQLIA"/>
<dbReference type="KEGG" id="ani:ANIA_04572"/>
<dbReference type="EMBL" id="BN001303">
    <property type="protein sequence ID" value="CBF77230.1"/>
    <property type="molecule type" value="Genomic_DNA"/>
</dbReference>
<reference evidence="3" key="1">
    <citation type="journal article" date="2005" name="Nature">
        <title>Sequencing of Aspergillus nidulans and comparative analysis with A. fumigatus and A. oryzae.</title>
        <authorList>
            <person name="Galagan J.E."/>
            <person name="Calvo S.E."/>
            <person name="Cuomo C."/>
            <person name="Ma L.J."/>
            <person name="Wortman J.R."/>
            <person name="Batzoglou S."/>
            <person name="Lee S.I."/>
            <person name="Basturkmen M."/>
            <person name="Spevak C.C."/>
            <person name="Clutterbuck J."/>
            <person name="Kapitonov V."/>
            <person name="Jurka J."/>
            <person name="Scazzocchio C."/>
            <person name="Farman M."/>
            <person name="Butler J."/>
            <person name="Purcell S."/>
            <person name="Harris S."/>
            <person name="Braus G.H."/>
            <person name="Draht O."/>
            <person name="Busch S."/>
            <person name="D'Enfert C."/>
            <person name="Bouchier C."/>
            <person name="Goldman G.H."/>
            <person name="Bell-Pedersen D."/>
            <person name="Griffiths-Jones S."/>
            <person name="Doonan J.H."/>
            <person name="Yu J."/>
            <person name="Vienken K."/>
            <person name="Pain A."/>
            <person name="Freitag M."/>
            <person name="Selker E.U."/>
            <person name="Archer D.B."/>
            <person name="Penalva M.A."/>
            <person name="Oakley B.R."/>
            <person name="Momany M."/>
            <person name="Tanaka T."/>
            <person name="Kumagai T."/>
            <person name="Asai K."/>
            <person name="Machida M."/>
            <person name="Nierman W.C."/>
            <person name="Denning D.W."/>
            <person name="Caddick M."/>
            <person name="Hynes M."/>
            <person name="Paoletti M."/>
            <person name="Fischer R."/>
            <person name="Miller B."/>
            <person name="Dyer P."/>
            <person name="Sachs M.S."/>
            <person name="Osmani S.A."/>
            <person name="Birren B.W."/>
        </authorList>
    </citation>
    <scope>NUCLEOTIDE SEQUENCE [LARGE SCALE GENOMIC DNA]</scope>
    <source>
        <strain evidence="3">FGSC A4 / ATCC 38163 / CBS 112.46 / NRRL 194 / M139</strain>
    </source>
</reference>
<dbReference type="Proteomes" id="UP000000560">
    <property type="component" value="Chromosome III"/>
</dbReference>
<dbReference type="InterPro" id="IPR044924">
    <property type="entry name" value="HAD-SF_hydro_IA_REG-2-like_cap"/>
</dbReference>
<dbReference type="FunCoup" id="Q5B4F8">
    <property type="interactions" value="144"/>
</dbReference>
<keyword evidence="3" id="KW-1185">Reference proteome</keyword>
<accession>C8V7W8</accession>
<dbReference type="STRING" id="227321.Q5B4F8"/>
<dbReference type="PANTHER" id="PTHR46191">
    <property type="match status" value="1"/>
</dbReference>
<dbReference type="eggNOG" id="KOG3085">
    <property type="taxonomic scope" value="Eukaryota"/>
</dbReference>
<dbReference type="AlphaFoldDB" id="Q5B4F8"/>
<dbReference type="Gene3D" id="3.40.50.1000">
    <property type="entry name" value="HAD superfamily/HAD-like"/>
    <property type="match status" value="1"/>
</dbReference>
<gene>
    <name evidence="2" type="ORF">ANIA_04572</name>
</gene>
<evidence type="ECO:0000313" key="2">
    <source>
        <dbReference type="EMBL" id="CBF77230.1"/>
    </source>
</evidence>
<accession>Q5B4F8</accession>
<dbReference type="GO" id="GO:0005634">
    <property type="term" value="C:nucleus"/>
    <property type="evidence" value="ECO:0000318"/>
    <property type="project" value="GO_Central"/>
</dbReference>
<dbReference type="InParanoid" id="Q5B4F8"/>
<feature type="region of interest" description="Disordered" evidence="1">
    <location>
        <begin position="174"/>
        <end position="206"/>
    </location>
</feature>
<proteinExistence type="predicted"/>
<reference evidence="3" key="2">
    <citation type="journal article" date="2009" name="Fungal Genet. Biol.">
        <title>The 2008 update of the Aspergillus nidulans genome annotation: a community effort.</title>
        <authorList>
            <person name="Wortman J.R."/>
            <person name="Gilsenan J.M."/>
            <person name="Joardar V."/>
            <person name="Deegan J."/>
            <person name="Clutterbuck J."/>
            <person name="Andersen M.R."/>
            <person name="Archer D."/>
            <person name="Bencina M."/>
            <person name="Braus G."/>
            <person name="Coutinho P."/>
            <person name="von Dohren H."/>
            <person name="Doonan J."/>
            <person name="Driessen A.J."/>
            <person name="Durek P."/>
            <person name="Espeso E."/>
            <person name="Fekete E."/>
            <person name="Flipphi M."/>
            <person name="Estrada C.G."/>
            <person name="Geysens S."/>
            <person name="Goldman G."/>
            <person name="de Groot P.W."/>
            <person name="Hansen K."/>
            <person name="Harris S.D."/>
            <person name="Heinekamp T."/>
            <person name="Helmstaedt K."/>
            <person name="Henrissat B."/>
            <person name="Hofmann G."/>
            <person name="Homan T."/>
            <person name="Horio T."/>
            <person name="Horiuchi H."/>
            <person name="James S."/>
            <person name="Jones M."/>
            <person name="Karaffa L."/>
            <person name="Karanyi Z."/>
            <person name="Kato M."/>
            <person name="Keller N."/>
            <person name="Kelly D.E."/>
            <person name="Kiel J.A."/>
            <person name="Kim J.M."/>
            <person name="van der Klei I.J."/>
            <person name="Klis F.M."/>
            <person name="Kovalchuk A."/>
            <person name="Krasevec N."/>
            <person name="Kubicek C.P."/>
            <person name="Liu B."/>
            <person name="Maccabe A."/>
            <person name="Meyer V."/>
            <person name="Mirabito P."/>
            <person name="Miskei M."/>
            <person name="Mos M."/>
            <person name="Mullins J."/>
            <person name="Nelson D.R."/>
            <person name="Nielsen J."/>
            <person name="Oakley B.R."/>
            <person name="Osmani S.A."/>
            <person name="Pakula T."/>
            <person name="Paszewski A."/>
            <person name="Paulsen I."/>
            <person name="Pilsyk S."/>
            <person name="Pocsi I."/>
            <person name="Punt P.J."/>
            <person name="Ram A.F."/>
            <person name="Ren Q."/>
            <person name="Robellet X."/>
            <person name="Robson G."/>
            <person name="Seiboth B."/>
            <person name="van Solingen P."/>
            <person name="Specht T."/>
            <person name="Sun J."/>
            <person name="Taheri-Talesh N."/>
            <person name="Takeshita N."/>
            <person name="Ussery D."/>
            <person name="vanKuyk P.A."/>
            <person name="Visser H."/>
            <person name="van de Vondervoort P.J."/>
            <person name="de Vries R.P."/>
            <person name="Walton J."/>
            <person name="Xiang X."/>
            <person name="Xiong Y."/>
            <person name="Zeng A.P."/>
            <person name="Brandt B.W."/>
            <person name="Cornell M.J."/>
            <person name="van den Hondel C.A."/>
            <person name="Visser J."/>
            <person name="Oliver S.G."/>
            <person name="Turner G."/>
        </authorList>
    </citation>
    <scope>GENOME REANNOTATION</scope>
    <source>
        <strain evidence="3">FGSC A4 / ATCC 38163 / CBS 112.46 / NRRL 194 / M139</strain>
    </source>
</reference>
<feature type="compositionally biased region" description="Basic and acidic residues" evidence="1">
    <location>
        <begin position="174"/>
        <end position="183"/>
    </location>
</feature>
<evidence type="ECO:0000256" key="1">
    <source>
        <dbReference type="SAM" id="MobiDB-lite"/>
    </source>
</evidence>
<evidence type="ECO:0000313" key="3">
    <source>
        <dbReference type="Proteomes" id="UP000000560"/>
    </source>
</evidence>
<dbReference type="GeneID" id="2872370"/>
<dbReference type="InterPro" id="IPR036412">
    <property type="entry name" value="HAD-like_sf"/>
</dbReference>
<dbReference type="Gene3D" id="1.10.150.720">
    <property type="entry name" value="Haloacid dehalogenase-like hydrolase"/>
    <property type="match status" value="1"/>
</dbReference>
<dbReference type="SUPFAM" id="SSF56784">
    <property type="entry name" value="HAD-like"/>
    <property type="match status" value="1"/>
</dbReference>
<dbReference type="InterPro" id="IPR051828">
    <property type="entry name" value="HAD-like_hydrolase_domain"/>
</dbReference>
<sequence length="327" mass="35793">MRHLLLTLDAFNTLFHPRLPIPTQYAHSASAFNIRISPSALQPAFGASYKALSASHPNYGRELALRGDYAGPRQWWEDVIRGCFERALAANPTANSARGNRVPDGLIQDLLERFASARGYKLYDDVVPFLKEVRAQRMKTSQGGGRKVIIGVVSNSDDRISSVLESLGVSVRETRAGEEKTRSGGDLPGFEEEREKEKTANLPQDQKQKDIDFVLTSYQVGAEKPDPLIWNVATRTALQLTGESDAANDEAGGWERIHIGDDYGKDYRGAVDAGWGAYYLAREAEAAAQAPEGTKVITSLLDLLPNIPINSQHASVPSPCYPITPAN</sequence>
<organism evidence="2 3">
    <name type="scientific">Emericella nidulans (strain FGSC A4 / ATCC 38163 / CBS 112.46 / NRRL 194 / M139)</name>
    <name type="common">Aspergillus nidulans</name>
    <dbReference type="NCBI Taxonomy" id="227321"/>
    <lineage>
        <taxon>Eukaryota</taxon>
        <taxon>Fungi</taxon>
        <taxon>Dikarya</taxon>
        <taxon>Ascomycota</taxon>
        <taxon>Pezizomycotina</taxon>
        <taxon>Eurotiomycetes</taxon>
        <taxon>Eurotiomycetidae</taxon>
        <taxon>Eurotiales</taxon>
        <taxon>Aspergillaceae</taxon>
        <taxon>Aspergillus</taxon>
        <taxon>Aspergillus subgen. Nidulantes</taxon>
    </lineage>
</organism>
<dbReference type="RefSeq" id="XP_662176.1">
    <property type="nucleotide sequence ID" value="XM_657084.2"/>
</dbReference>
<dbReference type="PANTHER" id="PTHR46191:SF2">
    <property type="entry name" value="HALOACID DEHALOGENASE-LIKE HYDROLASE DOMAIN-CONTAINING PROTEIN 3"/>
    <property type="match status" value="1"/>
</dbReference>
<dbReference type="OrthoDB" id="444127at2759"/>
<dbReference type="HOGENOM" id="CLU_045011_8_0_1"/>
<name>Q5B4F8_EMENI</name>
<dbReference type="InterPro" id="IPR023214">
    <property type="entry name" value="HAD_sf"/>
</dbReference>